<evidence type="ECO:0000256" key="6">
    <source>
        <dbReference type="ARBA" id="ARBA00023295"/>
    </source>
</evidence>
<evidence type="ECO:0000259" key="7">
    <source>
        <dbReference type="Pfam" id="PF01120"/>
    </source>
</evidence>
<protein>
    <recommendedName>
        <fullName evidence="3">alpha-L-fucosidase</fullName>
        <ecNumber evidence="3">3.2.1.51</ecNumber>
    </recommendedName>
</protein>
<dbReference type="Pfam" id="PF01120">
    <property type="entry name" value="Alpha_L_fucos"/>
    <property type="match status" value="1"/>
</dbReference>
<dbReference type="EMBL" id="VSSQ01018660">
    <property type="protein sequence ID" value="MPM62045.1"/>
    <property type="molecule type" value="Genomic_DNA"/>
</dbReference>
<dbReference type="EC" id="3.2.1.51" evidence="3"/>
<gene>
    <name evidence="8" type="ORF">SDC9_108911</name>
</gene>
<evidence type="ECO:0000256" key="1">
    <source>
        <dbReference type="ARBA" id="ARBA00004071"/>
    </source>
</evidence>
<keyword evidence="4" id="KW-0732">Signal</keyword>
<evidence type="ECO:0000256" key="2">
    <source>
        <dbReference type="ARBA" id="ARBA00007951"/>
    </source>
</evidence>
<dbReference type="InterPro" id="IPR057739">
    <property type="entry name" value="Glyco_hydro_29_N"/>
</dbReference>
<dbReference type="InterPro" id="IPR000933">
    <property type="entry name" value="Glyco_hydro_29"/>
</dbReference>
<comment type="function">
    <text evidence="1">Alpha-L-fucosidase is responsible for hydrolyzing the alpha-1,6-linked fucose joined to the reducing-end N-acetylglucosamine of the carbohydrate moieties of glycoproteins.</text>
</comment>
<dbReference type="AlphaFoldDB" id="A0A645B9D8"/>
<evidence type="ECO:0000256" key="3">
    <source>
        <dbReference type="ARBA" id="ARBA00012662"/>
    </source>
</evidence>
<dbReference type="SUPFAM" id="SSF51445">
    <property type="entry name" value="(Trans)glycosidases"/>
    <property type="match status" value="1"/>
</dbReference>
<comment type="caution">
    <text evidence="8">The sequence shown here is derived from an EMBL/GenBank/DDBJ whole genome shotgun (WGS) entry which is preliminary data.</text>
</comment>
<accession>A0A645B9D8</accession>
<feature type="domain" description="Glycoside hydrolase family 29 N-terminal" evidence="7">
    <location>
        <begin position="39"/>
        <end position="316"/>
    </location>
</feature>
<sequence length="348" mass="39076">MNSLAKTKQAWSRLGYGMFIHFGVNTFAGTGWGDGTFPAEAFRPEGAAPEQWADVAAKAGMKYAVLTAKHHDGFCLWPSKHTGYSVKASGVPDLVRSFAGAFRARGLKVGLYYSLWDRNCACYEDDAKYADYMKFQLEELLTGYGDILELWFDGGWDKDSPAKDWSREPAPDEEPDGRRWFWKELYAHIHRIQPECLVIQNSSSNRPGRVRYLPADVRTSEHYHFIFEEKECVPPADGIVIDPDSGEPLELPIEFCTTLTPDWFWKAGACYSHPSAACIADWRLQAARMGGNLLLNIGPDAKGRIPACHQPFLTEARELFEKNAPEAIRPQAHAAASSENPLTQRNRL</sequence>
<proteinExistence type="inferred from homology"/>
<dbReference type="PANTHER" id="PTHR10030">
    <property type="entry name" value="ALPHA-L-FUCOSIDASE"/>
    <property type="match status" value="1"/>
</dbReference>
<keyword evidence="5" id="KW-0378">Hydrolase</keyword>
<keyword evidence="6" id="KW-0326">Glycosidase</keyword>
<comment type="similarity">
    <text evidence="2">Belongs to the glycosyl hydrolase 29 family.</text>
</comment>
<dbReference type="InterPro" id="IPR016286">
    <property type="entry name" value="FUC_metazoa-typ"/>
</dbReference>
<dbReference type="InterPro" id="IPR017853">
    <property type="entry name" value="GH"/>
</dbReference>
<reference evidence="8" key="1">
    <citation type="submission" date="2019-08" db="EMBL/GenBank/DDBJ databases">
        <authorList>
            <person name="Kucharzyk K."/>
            <person name="Murdoch R.W."/>
            <person name="Higgins S."/>
            <person name="Loffler F."/>
        </authorList>
    </citation>
    <scope>NUCLEOTIDE SEQUENCE</scope>
</reference>
<dbReference type="GO" id="GO:0006004">
    <property type="term" value="P:fucose metabolic process"/>
    <property type="evidence" value="ECO:0007669"/>
    <property type="project" value="InterPro"/>
</dbReference>
<organism evidence="8">
    <name type="scientific">bioreactor metagenome</name>
    <dbReference type="NCBI Taxonomy" id="1076179"/>
    <lineage>
        <taxon>unclassified sequences</taxon>
        <taxon>metagenomes</taxon>
        <taxon>ecological metagenomes</taxon>
    </lineage>
</organism>
<evidence type="ECO:0000256" key="5">
    <source>
        <dbReference type="ARBA" id="ARBA00022801"/>
    </source>
</evidence>
<dbReference type="GO" id="GO:0016139">
    <property type="term" value="P:glycoside catabolic process"/>
    <property type="evidence" value="ECO:0007669"/>
    <property type="project" value="TreeGrafter"/>
</dbReference>
<dbReference type="GO" id="GO:0005764">
    <property type="term" value="C:lysosome"/>
    <property type="evidence" value="ECO:0007669"/>
    <property type="project" value="TreeGrafter"/>
</dbReference>
<evidence type="ECO:0000313" key="8">
    <source>
        <dbReference type="EMBL" id="MPM62045.1"/>
    </source>
</evidence>
<dbReference type="PIRSF" id="PIRSF001092">
    <property type="entry name" value="Alpha-L-fucosidase"/>
    <property type="match status" value="1"/>
</dbReference>
<name>A0A645B9D8_9ZZZZ</name>
<dbReference type="SMART" id="SM00812">
    <property type="entry name" value="Alpha_L_fucos"/>
    <property type="match status" value="1"/>
</dbReference>
<dbReference type="PANTHER" id="PTHR10030:SF37">
    <property type="entry name" value="ALPHA-L-FUCOSIDASE-RELATED"/>
    <property type="match status" value="1"/>
</dbReference>
<dbReference type="GO" id="GO:0004560">
    <property type="term" value="F:alpha-L-fucosidase activity"/>
    <property type="evidence" value="ECO:0007669"/>
    <property type="project" value="InterPro"/>
</dbReference>
<dbReference type="Gene3D" id="3.20.20.80">
    <property type="entry name" value="Glycosidases"/>
    <property type="match status" value="1"/>
</dbReference>
<evidence type="ECO:0000256" key="4">
    <source>
        <dbReference type="ARBA" id="ARBA00022729"/>
    </source>
</evidence>